<sequence length="168" mass="17984">MSEAAHPILIKQAWVQALKALTIGIALIVSVHACLYALTGLPIDKGFNHTGLRLSPQLDGGFLKVFGVFPDSGAEQAGIREGDRVRFDRALNAYRLHLPVGERVGMTVQTSTGQRHLILTIAPAKAPTLRVEAVLYGLTAILVALAGATIALEVRDCPDLFWVVPSPV</sequence>
<accession>A0A975BYN0</accession>
<evidence type="ECO:0000313" key="3">
    <source>
        <dbReference type="Proteomes" id="UP000663918"/>
    </source>
</evidence>
<organism evidence="2 3">
    <name type="scientific">Brevundimonas goettingensis</name>
    <dbReference type="NCBI Taxonomy" id="2774190"/>
    <lineage>
        <taxon>Bacteria</taxon>
        <taxon>Pseudomonadati</taxon>
        <taxon>Pseudomonadota</taxon>
        <taxon>Alphaproteobacteria</taxon>
        <taxon>Caulobacterales</taxon>
        <taxon>Caulobacteraceae</taxon>
        <taxon>Brevundimonas</taxon>
    </lineage>
</organism>
<dbReference type="EMBL" id="CP062222">
    <property type="protein sequence ID" value="QTC90028.1"/>
    <property type="molecule type" value="Genomic_DNA"/>
</dbReference>
<dbReference type="AlphaFoldDB" id="A0A975BYN0"/>
<gene>
    <name evidence="2" type="ORF">IFJ75_12095</name>
</gene>
<dbReference type="Proteomes" id="UP000663918">
    <property type="component" value="Chromosome"/>
</dbReference>
<dbReference type="SUPFAM" id="SSF50156">
    <property type="entry name" value="PDZ domain-like"/>
    <property type="match status" value="1"/>
</dbReference>
<feature type="transmembrane region" description="Helical" evidence="1">
    <location>
        <begin position="133"/>
        <end position="152"/>
    </location>
</feature>
<keyword evidence="1" id="KW-0812">Transmembrane</keyword>
<dbReference type="InterPro" id="IPR036034">
    <property type="entry name" value="PDZ_sf"/>
</dbReference>
<name>A0A975BYN0_9CAUL</name>
<dbReference type="KEGG" id="bgoe:IFJ75_12095"/>
<keyword evidence="1" id="KW-0472">Membrane</keyword>
<evidence type="ECO:0008006" key="4">
    <source>
        <dbReference type="Google" id="ProtNLM"/>
    </source>
</evidence>
<proteinExistence type="predicted"/>
<feature type="transmembrane region" description="Helical" evidence="1">
    <location>
        <begin position="20"/>
        <end position="43"/>
    </location>
</feature>
<dbReference type="RefSeq" id="WP_207868445.1">
    <property type="nucleotide sequence ID" value="NZ_CP062222.1"/>
</dbReference>
<evidence type="ECO:0000313" key="2">
    <source>
        <dbReference type="EMBL" id="QTC90028.1"/>
    </source>
</evidence>
<reference evidence="2" key="1">
    <citation type="submission" date="2020-09" db="EMBL/GenBank/DDBJ databases">
        <title>Brevundimonas sp. LVF2 isolated from a puddle in Goettingen, Germany.</title>
        <authorList>
            <person name="Friedrich I."/>
            <person name="Klassen A."/>
            <person name="Hannes N."/>
            <person name="Schneider D."/>
            <person name="Hertel R."/>
            <person name="Daniel R."/>
        </authorList>
    </citation>
    <scope>NUCLEOTIDE SEQUENCE</scope>
    <source>
        <strain evidence="2">LVF2</strain>
    </source>
</reference>
<keyword evidence="3" id="KW-1185">Reference proteome</keyword>
<protein>
    <recommendedName>
        <fullName evidence="4">PDZ domain-containing protein</fullName>
    </recommendedName>
</protein>
<evidence type="ECO:0000256" key="1">
    <source>
        <dbReference type="SAM" id="Phobius"/>
    </source>
</evidence>
<keyword evidence="1" id="KW-1133">Transmembrane helix</keyword>